<sequence length="71" mass="7948">MQIYLVGYLTKKKKSKGVGVFSSEAKAKEHCTSDEHFLVPLTVDETITDDEWADATVFPGPFVPQEEKKSD</sequence>
<proteinExistence type="predicted"/>
<gene>
    <name evidence="1" type="ORF">LCGC14_1311500</name>
</gene>
<evidence type="ECO:0000313" key="1">
    <source>
        <dbReference type="EMBL" id="KKM83243.1"/>
    </source>
</evidence>
<dbReference type="EMBL" id="LAZR01007744">
    <property type="protein sequence ID" value="KKM83243.1"/>
    <property type="molecule type" value="Genomic_DNA"/>
</dbReference>
<comment type="caution">
    <text evidence="1">The sequence shown here is derived from an EMBL/GenBank/DDBJ whole genome shotgun (WGS) entry which is preliminary data.</text>
</comment>
<accession>A0A0F9KMP7</accession>
<protein>
    <submittedName>
        <fullName evidence="1">Uncharacterized protein</fullName>
    </submittedName>
</protein>
<reference evidence="1" key="1">
    <citation type="journal article" date="2015" name="Nature">
        <title>Complex archaea that bridge the gap between prokaryotes and eukaryotes.</title>
        <authorList>
            <person name="Spang A."/>
            <person name="Saw J.H."/>
            <person name="Jorgensen S.L."/>
            <person name="Zaremba-Niedzwiedzka K."/>
            <person name="Martijn J."/>
            <person name="Lind A.E."/>
            <person name="van Eijk R."/>
            <person name="Schleper C."/>
            <person name="Guy L."/>
            <person name="Ettema T.J."/>
        </authorList>
    </citation>
    <scope>NUCLEOTIDE SEQUENCE</scope>
</reference>
<dbReference type="AlphaFoldDB" id="A0A0F9KMP7"/>
<name>A0A0F9KMP7_9ZZZZ</name>
<organism evidence="1">
    <name type="scientific">marine sediment metagenome</name>
    <dbReference type="NCBI Taxonomy" id="412755"/>
    <lineage>
        <taxon>unclassified sequences</taxon>
        <taxon>metagenomes</taxon>
        <taxon>ecological metagenomes</taxon>
    </lineage>
</organism>